<dbReference type="Gene3D" id="3.90.930.1">
    <property type="match status" value="1"/>
</dbReference>
<dbReference type="Pfam" id="PF07661">
    <property type="entry name" value="MORN_2"/>
    <property type="match status" value="4"/>
</dbReference>
<dbReference type="InterPro" id="IPR011652">
    <property type="entry name" value="MORN_2"/>
</dbReference>
<dbReference type="EMBL" id="BAAAGF010000004">
    <property type="protein sequence ID" value="GAA0747618.1"/>
    <property type="molecule type" value="Genomic_DNA"/>
</dbReference>
<keyword evidence="2" id="KW-1185">Reference proteome</keyword>
<dbReference type="SUPFAM" id="SSF82185">
    <property type="entry name" value="Histone H3 K4-specific methyltransferase SET7/9 N-terminal domain"/>
    <property type="match status" value="1"/>
</dbReference>
<dbReference type="PANTHER" id="PTHR33706:SF1">
    <property type="entry name" value="TPR REPEAT PROTEIN"/>
    <property type="match status" value="1"/>
</dbReference>
<comment type="caution">
    <text evidence="1">The sequence shown here is derived from an EMBL/GenBank/DDBJ whole genome shotgun (WGS) entry which is preliminary data.</text>
</comment>
<accession>A0ABP3V8N1</accession>
<sequence length="236" mass="27335">MFKQNIITVIILTFFYANLSAQNSINQYDNNGKRHGVWKKNFDKTNEPRYEGQFEHGKEVGVFKYYTLKQKKSVLSATKTFNPNNNIAEVKFFASTGKLISEGKMNGKLFIGKWVFYHNKSDAVMSIEYYNDKGELHGEKQVLYDNGQIAEKTNYVNGKIEGISTWYSEKGIVVKEFSYENDELHGLSKYYNADGQLLAQGEYKRGKKHGIWKYYTNGKLTEEKNFTKTSNNPKQQ</sequence>
<dbReference type="PANTHER" id="PTHR33706">
    <property type="entry name" value="MORN VARIANT REPEAT PROTEIN"/>
    <property type="match status" value="1"/>
</dbReference>
<protein>
    <recommendedName>
        <fullName evidence="3">Antitoxin component YwqK of YwqJK toxin-antitoxin module</fullName>
    </recommendedName>
</protein>
<evidence type="ECO:0008006" key="3">
    <source>
        <dbReference type="Google" id="ProtNLM"/>
    </source>
</evidence>
<dbReference type="Proteomes" id="UP001500736">
    <property type="component" value="Unassembled WGS sequence"/>
</dbReference>
<organism evidence="1 2">
    <name type="scientific">Gaetbulibacter jejuensis</name>
    <dbReference type="NCBI Taxonomy" id="584607"/>
    <lineage>
        <taxon>Bacteria</taxon>
        <taxon>Pseudomonadati</taxon>
        <taxon>Bacteroidota</taxon>
        <taxon>Flavobacteriia</taxon>
        <taxon>Flavobacteriales</taxon>
        <taxon>Flavobacteriaceae</taxon>
        <taxon>Gaetbulibacter</taxon>
    </lineage>
</organism>
<reference evidence="2" key="1">
    <citation type="journal article" date="2019" name="Int. J. Syst. Evol. Microbiol.">
        <title>The Global Catalogue of Microorganisms (GCM) 10K type strain sequencing project: providing services to taxonomists for standard genome sequencing and annotation.</title>
        <authorList>
            <consortium name="The Broad Institute Genomics Platform"/>
            <consortium name="The Broad Institute Genome Sequencing Center for Infectious Disease"/>
            <person name="Wu L."/>
            <person name="Ma J."/>
        </authorList>
    </citation>
    <scope>NUCLEOTIDE SEQUENCE [LARGE SCALE GENOMIC DNA]</scope>
    <source>
        <strain evidence="2">JCM 15976</strain>
    </source>
</reference>
<evidence type="ECO:0000313" key="2">
    <source>
        <dbReference type="Proteomes" id="UP001500736"/>
    </source>
</evidence>
<gene>
    <name evidence="1" type="ORF">GCM10009431_25230</name>
</gene>
<name>A0ABP3V8N1_9FLAO</name>
<dbReference type="RefSeq" id="WP_343798774.1">
    <property type="nucleotide sequence ID" value="NZ_BAAAGF010000004.1"/>
</dbReference>
<evidence type="ECO:0000313" key="1">
    <source>
        <dbReference type="EMBL" id="GAA0747618.1"/>
    </source>
</evidence>
<proteinExistence type="predicted"/>